<comment type="similarity">
    <text evidence="1">Belongs to the Gfa family.</text>
</comment>
<sequence length="138" mass="15003">MKRHIGSCSCGEIEFCFENDPINSIFCYCKACQALTGSDKWFGVWVPKDNFKFTKGTPSSYTRKGNSGQDVNYLFCVKCSTAVCAEITAGNFYSVSATALQNNEFQPRMSIYASSAPSWATLPSGLPTFDTLPPGMGG</sequence>
<evidence type="ECO:0000313" key="6">
    <source>
        <dbReference type="EMBL" id="MDO6422744.1"/>
    </source>
</evidence>
<gene>
    <name evidence="6" type="ORF">Q4521_09680</name>
</gene>
<dbReference type="GO" id="GO:0016846">
    <property type="term" value="F:carbon-sulfur lyase activity"/>
    <property type="evidence" value="ECO:0007669"/>
    <property type="project" value="InterPro"/>
</dbReference>
<evidence type="ECO:0000313" key="7">
    <source>
        <dbReference type="Proteomes" id="UP001169760"/>
    </source>
</evidence>
<dbReference type="Gene3D" id="3.90.1590.10">
    <property type="entry name" value="glutathione-dependent formaldehyde- activating enzyme (gfa)"/>
    <property type="match status" value="1"/>
</dbReference>
<dbReference type="PANTHER" id="PTHR33337">
    <property type="entry name" value="GFA DOMAIN-CONTAINING PROTEIN"/>
    <property type="match status" value="1"/>
</dbReference>
<dbReference type="GO" id="GO:0046872">
    <property type="term" value="F:metal ion binding"/>
    <property type="evidence" value="ECO:0007669"/>
    <property type="project" value="UniProtKB-KW"/>
</dbReference>
<keyword evidence="3" id="KW-0862">Zinc</keyword>
<protein>
    <submittedName>
        <fullName evidence="6">GFA family protein</fullName>
    </submittedName>
</protein>
<dbReference type="InterPro" id="IPR011057">
    <property type="entry name" value="Mss4-like_sf"/>
</dbReference>
<dbReference type="Pfam" id="PF04828">
    <property type="entry name" value="GFA"/>
    <property type="match status" value="1"/>
</dbReference>
<evidence type="ECO:0000259" key="5">
    <source>
        <dbReference type="PROSITE" id="PS51891"/>
    </source>
</evidence>
<dbReference type="PROSITE" id="PS51891">
    <property type="entry name" value="CENP_V_GFA"/>
    <property type="match status" value="1"/>
</dbReference>
<dbReference type="AlphaFoldDB" id="A0AAW7X5C6"/>
<feature type="domain" description="CENP-V/GFA" evidence="5">
    <location>
        <begin position="4"/>
        <end position="130"/>
    </location>
</feature>
<comment type="caution">
    <text evidence="6">The sequence shown here is derived from an EMBL/GenBank/DDBJ whole genome shotgun (WGS) entry which is preliminary data.</text>
</comment>
<dbReference type="SUPFAM" id="SSF51316">
    <property type="entry name" value="Mss4-like"/>
    <property type="match status" value="1"/>
</dbReference>
<dbReference type="RefSeq" id="WP_303492648.1">
    <property type="nucleotide sequence ID" value="NZ_JAUOPB010000006.1"/>
</dbReference>
<evidence type="ECO:0000256" key="3">
    <source>
        <dbReference type="ARBA" id="ARBA00022833"/>
    </source>
</evidence>
<name>A0AAW7X5C6_9GAMM</name>
<proteinExistence type="inferred from homology"/>
<evidence type="ECO:0000256" key="2">
    <source>
        <dbReference type="ARBA" id="ARBA00022723"/>
    </source>
</evidence>
<dbReference type="Proteomes" id="UP001169760">
    <property type="component" value="Unassembled WGS sequence"/>
</dbReference>
<evidence type="ECO:0000256" key="1">
    <source>
        <dbReference type="ARBA" id="ARBA00005495"/>
    </source>
</evidence>
<keyword evidence="4" id="KW-0456">Lyase</keyword>
<dbReference type="PANTHER" id="PTHR33337:SF40">
    <property type="entry name" value="CENP-V_GFA DOMAIN-CONTAINING PROTEIN-RELATED"/>
    <property type="match status" value="1"/>
</dbReference>
<reference evidence="6" key="1">
    <citation type="submission" date="2023-07" db="EMBL/GenBank/DDBJ databases">
        <title>Genome content predicts the carbon catabolic preferences of heterotrophic bacteria.</title>
        <authorList>
            <person name="Gralka M."/>
        </authorList>
    </citation>
    <scope>NUCLEOTIDE SEQUENCE</scope>
    <source>
        <strain evidence="6">I3M17_2</strain>
    </source>
</reference>
<dbReference type="InterPro" id="IPR006913">
    <property type="entry name" value="CENP-V/GFA"/>
</dbReference>
<dbReference type="EMBL" id="JAUOPB010000006">
    <property type="protein sequence ID" value="MDO6422744.1"/>
    <property type="molecule type" value="Genomic_DNA"/>
</dbReference>
<evidence type="ECO:0000256" key="4">
    <source>
        <dbReference type="ARBA" id="ARBA00023239"/>
    </source>
</evidence>
<organism evidence="6 7">
    <name type="scientific">Saccharophagus degradans</name>
    <dbReference type="NCBI Taxonomy" id="86304"/>
    <lineage>
        <taxon>Bacteria</taxon>
        <taxon>Pseudomonadati</taxon>
        <taxon>Pseudomonadota</taxon>
        <taxon>Gammaproteobacteria</taxon>
        <taxon>Cellvibrionales</taxon>
        <taxon>Cellvibrionaceae</taxon>
        <taxon>Saccharophagus</taxon>
    </lineage>
</organism>
<accession>A0AAW7X5C6</accession>
<keyword evidence="2" id="KW-0479">Metal-binding</keyword>